<comment type="similarity">
    <text evidence="2 7">Belongs to the NSE4 family.</text>
</comment>
<dbReference type="InterPro" id="IPR029225">
    <property type="entry name" value="Nse4_Nse3-bd"/>
</dbReference>
<evidence type="ECO:0000256" key="3">
    <source>
        <dbReference type="ARBA" id="ARBA00022763"/>
    </source>
</evidence>
<keyword evidence="4 7" id="KW-0233">DNA recombination</keyword>
<proteinExistence type="inferred from homology"/>
<comment type="subunit">
    <text evidence="7">Component of the SMC5-SMC6 complex.</text>
</comment>
<sequence length="442" mass="49545">MSSRGSSPALGSSDSSPDPDSRHSSLVIRDKGKASESVSKRKRGFTNGVEHVSSRRRTREPDGEGGIEEEDFDPDQSLEERRNLQRGYRDLLRDLQENNDEYMKDESTGLHDTIRKANMLSSGVKQTTEAAIDSKLLVSTADASYRKTVRLTAGNTAQGVDVDEFVSKCITYMRLGSGIAEDDAPELTATQQHRRRPGRGALGDDGDDDDDDIGDEGDMFNWEHLGRFACLPNIKRPATPGFLLGPLSAEVKKRKIIKRSAPFRPNNLQETRPEVLDAEAVQRSEKNDLTAICSKILQRLKQVQETAQDAVEEAVNNGASDEEAQKLMDRYGLRDTGGIDLLRFVVNPRSFGQTVENMFYVSFLIRDGRIKIDFDENKLPTLVDREDETAASKHRAQKQQAVFSIDMETWRDIVDAFNITEPIIEHRKEQSHQGPGSRGWYN</sequence>
<dbReference type="GO" id="GO:0006310">
    <property type="term" value="P:DNA recombination"/>
    <property type="evidence" value="ECO:0007669"/>
    <property type="project" value="UniProtKB-UniRule"/>
</dbReference>
<dbReference type="GO" id="GO:0006281">
    <property type="term" value="P:DNA repair"/>
    <property type="evidence" value="ECO:0007669"/>
    <property type="project" value="UniProtKB-UniRule"/>
</dbReference>
<keyword evidence="5 7" id="KW-0234">DNA repair</keyword>
<protein>
    <recommendedName>
        <fullName evidence="7">Non-structural maintenance of chromosomes element 4</fullName>
    </recommendedName>
</protein>
<evidence type="ECO:0000256" key="1">
    <source>
        <dbReference type="ARBA" id="ARBA00004123"/>
    </source>
</evidence>
<dbReference type="PANTHER" id="PTHR16140">
    <property type="entry name" value="NON-STRUCTURAL MAINTENANCE OF CHROMOSOMES ELEMENT 4"/>
    <property type="match status" value="1"/>
</dbReference>
<evidence type="ECO:0000256" key="5">
    <source>
        <dbReference type="ARBA" id="ARBA00023204"/>
    </source>
</evidence>
<dbReference type="GO" id="GO:0030915">
    <property type="term" value="C:Smc5-Smc6 complex"/>
    <property type="evidence" value="ECO:0007669"/>
    <property type="project" value="UniProtKB-UniRule"/>
</dbReference>
<dbReference type="GO" id="GO:0005634">
    <property type="term" value="C:nucleus"/>
    <property type="evidence" value="ECO:0007669"/>
    <property type="project" value="UniProtKB-SubCell"/>
</dbReference>
<feature type="domain" description="Non-structural maintenance of chromosome element 4 C-terminal" evidence="9">
    <location>
        <begin position="339"/>
        <end position="424"/>
    </location>
</feature>
<feature type="region of interest" description="Disordered" evidence="8">
    <location>
        <begin position="183"/>
        <end position="215"/>
    </location>
</feature>
<comment type="function">
    <text evidence="7">Component of the SMC5-SMC6 complex, that promotes sister chromatid alignment after DNA damage and facilitates double-stranded DNA breaks (DSBs) repair via homologous recombination between sister chromatids.</text>
</comment>
<evidence type="ECO:0000256" key="7">
    <source>
        <dbReference type="RuleBase" id="RU365071"/>
    </source>
</evidence>
<keyword evidence="3 7" id="KW-0227">DNA damage</keyword>
<keyword evidence="12" id="KW-1185">Reference proteome</keyword>
<dbReference type="AlphaFoldDB" id="A0AAX6MV22"/>
<dbReference type="EMBL" id="JBANMG010000002">
    <property type="protein sequence ID" value="KAK6956247.1"/>
    <property type="molecule type" value="Genomic_DNA"/>
</dbReference>
<evidence type="ECO:0000256" key="4">
    <source>
        <dbReference type="ARBA" id="ARBA00023172"/>
    </source>
</evidence>
<dbReference type="Pfam" id="PF08743">
    <property type="entry name" value="Nse4_C"/>
    <property type="match status" value="1"/>
</dbReference>
<evidence type="ECO:0000256" key="8">
    <source>
        <dbReference type="SAM" id="MobiDB-lite"/>
    </source>
</evidence>
<accession>A0AAX6MV22</accession>
<evidence type="ECO:0000256" key="2">
    <source>
        <dbReference type="ARBA" id="ARBA00008997"/>
    </source>
</evidence>
<feature type="compositionally biased region" description="Acidic residues" evidence="8">
    <location>
        <begin position="63"/>
        <end position="77"/>
    </location>
</feature>
<evidence type="ECO:0000313" key="12">
    <source>
        <dbReference type="Proteomes" id="UP001369815"/>
    </source>
</evidence>
<evidence type="ECO:0000259" key="10">
    <source>
        <dbReference type="Pfam" id="PF15412"/>
    </source>
</evidence>
<feature type="domain" description="Nse4/EID protein Nse3/MAGE-binding" evidence="10">
    <location>
        <begin position="133"/>
        <end position="186"/>
    </location>
</feature>
<dbReference type="Proteomes" id="UP001369815">
    <property type="component" value="Unassembled WGS sequence"/>
</dbReference>
<feature type="compositionally biased region" description="Low complexity" evidence="8">
    <location>
        <begin position="1"/>
        <end position="18"/>
    </location>
</feature>
<name>A0AAX6MV22_9PEZI</name>
<keyword evidence="6 7" id="KW-0539">Nucleus</keyword>
<evidence type="ECO:0000313" key="11">
    <source>
        <dbReference type="EMBL" id="KAK6956247.1"/>
    </source>
</evidence>
<dbReference type="Pfam" id="PF15412">
    <property type="entry name" value="Nse4-Nse3_bdg"/>
    <property type="match status" value="1"/>
</dbReference>
<comment type="caution">
    <text evidence="11">The sequence shown here is derived from an EMBL/GenBank/DDBJ whole genome shotgun (WGS) entry which is preliminary data.</text>
</comment>
<gene>
    <name evidence="11" type="ORF">Daesc_001521</name>
</gene>
<feature type="region of interest" description="Disordered" evidence="8">
    <location>
        <begin position="1"/>
        <end position="80"/>
    </location>
</feature>
<evidence type="ECO:0000259" key="9">
    <source>
        <dbReference type="Pfam" id="PF08743"/>
    </source>
</evidence>
<comment type="subcellular location">
    <subcellularLocation>
        <location evidence="1 7">Nucleus</location>
    </subcellularLocation>
</comment>
<dbReference type="InterPro" id="IPR014854">
    <property type="entry name" value="Nse4_C"/>
</dbReference>
<organism evidence="11 12">
    <name type="scientific">Daldinia eschscholtzii</name>
    <dbReference type="NCBI Taxonomy" id="292717"/>
    <lineage>
        <taxon>Eukaryota</taxon>
        <taxon>Fungi</taxon>
        <taxon>Dikarya</taxon>
        <taxon>Ascomycota</taxon>
        <taxon>Pezizomycotina</taxon>
        <taxon>Sordariomycetes</taxon>
        <taxon>Xylariomycetidae</taxon>
        <taxon>Xylariales</taxon>
        <taxon>Hypoxylaceae</taxon>
        <taxon>Daldinia</taxon>
    </lineage>
</organism>
<evidence type="ECO:0000256" key="6">
    <source>
        <dbReference type="ARBA" id="ARBA00023242"/>
    </source>
</evidence>
<dbReference type="PANTHER" id="PTHR16140:SF0">
    <property type="entry name" value="NON-STRUCTURAL MAINTENANCE OF CHROMOSOMES ELEMENT 4"/>
    <property type="match status" value="1"/>
</dbReference>
<reference evidence="11 12" key="1">
    <citation type="journal article" date="2024" name="Front Chem Biol">
        <title>Unveiling the potential of Daldinia eschscholtzii MFLUCC 19-0629 through bioactivity and bioinformatics studies for enhanced sustainable agriculture production.</title>
        <authorList>
            <person name="Brooks S."/>
            <person name="Weaver J.A."/>
            <person name="Klomchit A."/>
            <person name="Alharthi S.A."/>
            <person name="Onlamun T."/>
            <person name="Nurani R."/>
            <person name="Vong T.K."/>
            <person name="Alberti F."/>
            <person name="Greco C."/>
        </authorList>
    </citation>
    <scope>NUCLEOTIDE SEQUENCE [LARGE SCALE GENOMIC DNA]</scope>
    <source>
        <strain evidence="11">MFLUCC 19-0629</strain>
    </source>
</reference>
<feature type="compositionally biased region" description="Basic and acidic residues" evidence="8">
    <location>
        <begin position="19"/>
        <end position="34"/>
    </location>
</feature>
<dbReference type="InterPro" id="IPR027786">
    <property type="entry name" value="Nse4/EID"/>
</dbReference>
<feature type="compositionally biased region" description="Acidic residues" evidence="8">
    <location>
        <begin position="204"/>
        <end position="215"/>
    </location>
</feature>